<dbReference type="InterPro" id="IPR002347">
    <property type="entry name" value="SDR_fam"/>
</dbReference>
<sequence>MASDTTETERTKKVAVVTGGAAGIGQGYALRLARDGHNVAVADLGPADETENLIREAGVEAFSARCDVSDADSVTRFAAAVTDRFGDVDILVHNAGIYPIVPFEDTDWATWRRIMDVNLDSLFHLTKAFLPGMKQHGWGRIVVMASATFHSGPPGMVAYTASKGGVIGFVRTLAAEVGEHGVTVNAIAPGLVRTPGTLSGPQQELGIFDAILTTQAIKRTGVPEDLMGTVSFLTSDEAAFMTGQTLVVDGGFARG</sequence>
<dbReference type="InterPro" id="IPR050259">
    <property type="entry name" value="SDR"/>
</dbReference>
<dbReference type="PANTHER" id="PTHR42879:SF2">
    <property type="entry name" value="3-OXOACYL-[ACYL-CARRIER-PROTEIN] REDUCTASE FABG"/>
    <property type="match status" value="1"/>
</dbReference>
<dbReference type="Proteomes" id="UP000600365">
    <property type="component" value="Unassembled WGS sequence"/>
</dbReference>
<evidence type="ECO:0000313" key="5">
    <source>
        <dbReference type="Proteomes" id="UP000600365"/>
    </source>
</evidence>
<evidence type="ECO:0000256" key="2">
    <source>
        <dbReference type="ARBA" id="ARBA00023002"/>
    </source>
</evidence>
<organism evidence="4 5">
    <name type="scientific">Streptomyces albiflavescens</name>
    <dbReference type="NCBI Taxonomy" id="1623582"/>
    <lineage>
        <taxon>Bacteria</taxon>
        <taxon>Bacillati</taxon>
        <taxon>Actinomycetota</taxon>
        <taxon>Actinomycetes</taxon>
        <taxon>Kitasatosporales</taxon>
        <taxon>Streptomycetaceae</taxon>
        <taxon>Streptomyces</taxon>
    </lineage>
</organism>
<evidence type="ECO:0000256" key="1">
    <source>
        <dbReference type="ARBA" id="ARBA00006484"/>
    </source>
</evidence>
<dbReference type="PRINTS" id="PR00080">
    <property type="entry name" value="SDRFAMILY"/>
</dbReference>
<dbReference type="GO" id="GO:0016491">
    <property type="term" value="F:oxidoreductase activity"/>
    <property type="evidence" value="ECO:0007669"/>
    <property type="project" value="UniProtKB-KW"/>
</dbReference>
<dbReference type="InterPro" id="IPR036291">
    <property type="entry name" value="NAD(P)-bd_dom_sf"/>
</dbReference>
<dbReference type="SMART" id="SM00822">
    <property type="entry name" value="PKS_KR"/>
    <property type="match status" value="1"/>
</dbReference>
<dbReference type="InterPro" id="IPR057326">
    <property type="entry name" value="KR_dom"/>
</dbReference>
<name>A0A917XZ88_9ACTN</name>
<dbReference type="PANTHER" id="PTHR42879">
    <property type="entry name" value="3-OXOACYL-(ACYL-CARRIER-PROTEIN) REDUCTASE"/>
    <property type="match status" value="1"/>
</dbReference>
<dbReference type="Gene3D" id="3.40.50.720">
    <property type="entry name" value="NAD(P)-binding Rossmann-like Domain"/>
    <property type="match status" value="1"/>
</dbReference>
<feature type="domain" description="Ketoreductase" evidence="3">
    <location>
        <begin position="13"/>
        <end position="190"/>
    </location>
</feature>
<dbReference type="GO" id="GO:0032787">
    <property type="term" value="P:monocarboxylic acid metabolic process"/>
    <property type="evidence" value="ECO:0007669"/>
    <property type="project" value="UniProtKB-ARBA"/>
</dbReference>
<comment type="caution">
    <text evidence="4">The sequence shown here is derived from an EMBL/GenBank/DDBJ whole genome shotgun (WGS) entry which is preliminary data.</text>
</comment>
<dbReference type="Pfam" id="PF13561">
    <property type="entry name" value="adh_short_C2"/>
    <property type="match status" value="1"/>
</dbReference>
<dbReference type="PROSITE" id="PS00061">
    <property type="entry name" value="ADH_SHORT"/>
    <property type="match status" value="1"/>
</dbReference>
<comment type="similarity">
    <text evidence="1">Belongs to the short-chain dehydrogenases/reductases (SDR) family.</text>
</comment>
<dbReference type="CDD" id="cd05233">
    <property type="entry name" value="SDR_c"/>
    <property type="match status" value="1"/>
</dbReference>
<dbReference type="PRINTS" id="PR00081">
    <property type="entry name" value="GDHRDH"/>
</dbReference>
<gene>
    <name evidence="4" type="ORF">GCM10011579_022540</name>
</gene>
<dbReference type="EMBL" id="BMMM01000003">
    <property type="protein sequence ID" value="GGN58782.1"/>
    <property type="molecule type" value="Genomic_DNA"/>
</dbReference>
<evidence type="ECO:0000259" key="3">
    <source>
        <dbReference type="SMART" id="SM00822"/>
    </source>
</evidence>
<reference evidence="4 5" key="1">
    <citation type="journal article" date="2014" name="Int. J. Syst. Evol. Microbiol.">
        <title>Complete genome sequence of Corynebacterium casei LMG S-19264T (=DSM 44701T), isolated from a smear-ripened cheese.</title>
        <authorList>
            <consortium name="US DOE Joint Genome Institute (JGI-PGF)"/>
            <person name="Walter F."/>
            <person name="Albersmeier A."/>
            <person name="Kalinowski J."/>
            <person name="Ruckert C."/>
        </authorList>
    </citation>
    <scope>NUCLEOTIDE SEQUENCE [LARGE SCALE GENOMIC DNA]</scope>
    <source>
        <strain evidence="4 5">CGMCC 4.7111</strain>
    </source>
</reference>
<dbReference type="RefSeq" id="WP_189185773.1">
    <property type="nucleotide sequence ID" value="NZ_BMMM01000003.1"/>
</dbReference>
<dbReference type="SUPFAM" id="SSF51735">
    <property type="entry name" value="NAD(P)-binding Rossmann-fold domains"/>
    <property type="match status" value="1"/>
</dbReference>
<evidence type="ECO:0000313" key="4">
    <source>
        <dbReference type="EMBL" id="GGN58782.1"/>
    </source>
</evidence>
<dbReference type="InterPro" id="IPR020904">
    <property type="entry name" value="Sc_DH/Rdtase_CS"/>
</dbReference>
<keyword evidence="2" id="KW-0560">Oxidoreductase</keyword>
<dbReference type="FunFam" id="3.40.50.720:FF:000084">
    <property type="entry name" value="Short-chain dehydrogenase reductase"/>
    <property type="match status" value="1"/>
</dbReference>
<proteinExistence type="inferred from homology"/>
<accession>A0A917XZ88</accession>
<dbReference type="AlphaFoldDB" id="A0A917XZ88"/>
<keyword evidence="5" id="KW-1185">Reference proteome</keyword>
<protein>
    <submittedName>
        <fullName evidence="4">3-oxoacyl-ACP reductase</fullName>
    </submittedName>
</protein>